<proteinExistence type="predicted"/>
<reference evidence="2" key="1">
    <citation type="journal article" name="BMC Genomics">
        <title>Long-read sequencing and de novo genome assembly of marine medaka (Oryzias melastigma).</title>
        <authorList>
            <person name="Liang P."/>
            <person name="Saqib H.S.A."/>
            <person name="Ni X."/>
            <person name="Shen Y."/>
        </authorList>
    </citation>
    <scope>NUCLEOTIDE SEQUENCE</scope>
    <source>
        <strain evidence="2">Bigg-433</strain>
    </source>
</reference>
<accession>A0A834L1D0</accession>
<name>A0A834L1D0_ORYME</name>
<dbReference type="EMBL" id="WKFB01000039">
    <property type="protein sequence ID" value="KAF6738042.1"/>
    <property type="molecule type" value="Genomic_DNA"/>
</dbReference>
<organism evidence="2 3">
    <name type="scientific">Oryzias melastigma</name>
    <name type="common">Marine medaka</name>
    <dbReference type="NCBI Taxonomy" id="30732"/>
    <lineage>
        <taxon>Eukaryota</taxon>
        <taxon>Metazoa</taxon>
        <taxon>Chordata</taxon>
        <taxon>Craniata</taxon>
        <taxon>Vertebrata</taxon>
        <taxon>Euteleostomi</taxon>
        <taxon>Actinopterygii</taxon>
        <taxon>Neopterygii</taxon>
        <taxon>Teleostei</taxon>
        <taxon>Neoteleostei</taxon>
        <taxon>Acanthomorphata</taxon>
        <taxon>Ovalentaria</taxon>
        <taxon>Atherinomorphae</taxon>
        <taxon>Beloniformes</taxon>
        <taxon>Adrianichthyidae</taxon>
        <taxon>Oryziinae</taxon>
        <taxon>Oryzias</taxon>
    </lineage>
</organism>
<sequence length="119" mass="12957">MLSKDGGMKDDCILQLIQSEQGVSSRIPLPSSSLLLRCTTELELWLPLTINTDVLTASDTLCLSSAAVPGLLSPRVNFLGSGGAAAIARPTTQPGEEGERQTDPRWLQQRRRLRVRDRG</sequence>
<gene>
    <name evidence="2" type="ORF">FQA47_014907</name>
</gene>
<evidence type="ECO:0000313" key="2">
    <source>
        <dbReference type="EMBL" id="KAF6738042.1"/>
    </source>
</evidence>
<comment type="caution">
    <text evidence="2">The sequence shown here is derived from an EMBL/GenBank/DDBJ whole genome shotgun (WGS) entry which is preliminary data.</text>
</comment>
<protein>
    <submittedName>
        <fullName evidence="2">Uncharacterized protein</fullName>
    </submittedName>
</protein>
<evidence type="ECO:0000256" key="1">
    <source>
        <dbReference type="SAM" id="MobiDB-lite"/>
    </source>
</evidence>
<feature type="region of interest" description="Disordered" evidence="1">
    <location>
        <begin position="85"/>
        <end position="119"/>
    </location>
</feature>
<evidence type="ECO:0000313" key="3">
    <source>
        <dbReference type="Proteomes" id="UP000646548"/>
    </source>
</evidence>
<dbReference type="AlphaFoldDB" id="A0A834L1D0"/>
<feature type="compositionally biased region" description="Basic residues" evidence="1">
    <location>
        <begin position="108"/>
        <end position="119"/>
    </location>
</feature>
<dbReference type="Proteomes" id="UP000646548">
    <property type="component" value="Unassembled WGS sequence"/>
</dbReference>